<dbReference type="PROSITE" id="PS00360">
    <property type="entry name" value="RIBOSOMAL_S9"/>
    <property type="match status" value="1"/>
</dbReference>
<keyword evidence="8" id="KW-1185">Reference proteome</keyword>
<evidence type="ECO:0000256" key="2">
    <source>
        <dbReference type="ARBA" id="ARBA00022980"/>
    </source>
</evidence>
<dbReference type="SUPFAM" id="SSF54211">
    <property type="entry name" value="Ribosomal protein S5 domain 2-like"/>
    <property type="match status" value="1"/>
</dbReference>
<evidence type="ECO:0000313" key="7">
    <source>
        <dbReference type="EMBL" id="RFU95852.1"/>
    </source>
</evidence>
<dbReference type="OrthoDB" id="9803965at2"/>
<evidence type="ECO:0000256" key="3">
    <source>
        <dbReference type="ARBA" id="ARBA00023274"/>
    </source>
</evidence>
<accession>A0A372MJ86</accession>
<comment type="similarity">
    <text evidence="1 5 6">Belongs to the universal ribosomal protein uS9 family.</text>
</comment>
<dbReference type="Gene3D" id="3.30.230.10">
    <property type="match status" value="1"/>
</dbReference>
<dbReference type="GO" id="GO:0003735">
    <property type="term" value="F:structural constituent of ribosome"/>
    <property type="evidence" value="ECO:0007669"/>
    <property type="project" value="InterPro"/>
</dbReference>
<dbReference type="EMBL" id="QUWK01000002">
    <property type="protein sequence ID" value="RFU95852.1"/>
    <property type="molecule type" value="Genomic_DNA"/>
</dbReference>
<evidence type="ECO:0000256" key="6">
    <source>
        <dbReference type="RuleBase" id="RU003815"/>
    </source>
</evidence>
<dbReference type="RefSeq" id="WP_117329251.1">
    <property type="nucleotide sequence ID" value="NZ_QUWK01000002.1"/>
</dbReference>
<dbReference type="PANTHER" id="PTHR21569:SF1">
    <property type="entry name" value="SMALL RIBOSOMAL SUBUNIT PROTEIN US9M"/>
    <property type="match status" value="1"/>
</dbReference>
<organism evidence="7 8">
    <name type="scientific">Sphaerochaeta halotolerans</name>
    <dbReference type="NCBI Taxonomy" id="2293840"/>
    <lineage>
        <taxon>Bacteria</taxon>
        <taxon>Pseudomonadati</taxon>
        <taxon>Spirochaetota</taxon>
        <taxon>Spirochaetia</taxon>
        <taxon>Spirochaetales</taxon>
        <taxon>Sphaerochaetaceae</taxon>
        <taxon>Sphaerochaeta</taxon>
    </lineage>
</organism>
<reference evidence="8" key="1">
    <citation type="submission" date="2018-08" db="EMBL/GenBank/DDBJ databases">
        <authorList>
            <person name="Grouzdev D.S."/>
            <person name="Krutkina M.S."/>
        </authorList>
    </citation>
    <scope>NUCLEOTIDE SEQUENCE [LARGE SCALE GENOMIC DNA]</scope>
    <source>
        <strain evidence="8">4-11</strain>
    </source>
</reference>
<dbReference type="PANTHER" id="PTHR21569">
    <property type="entry name" value="RIBOSOMAL PROTEIN S9"/>
    <property type="match status" value="1"/>
</dbReference>
<protein>
    <recommendedName>
        <fullName evidence="4 5">Small ribosomal subunit protein uS9</fullName>
    </recommendedName>
</protein>
<dbReference type="Proteomes" id="UP000264002">
    <property type="component" value="Unassembled WGS sequence"/>
</dbReference>
<dbReference type="Pfam" id="PF00380">
    <property type="entry name" value="Ribosomal_S9"/>
    <property type="match status" value="1"/>
</dbReference>
<evidence type="ECO:0000256" key="4">
    <source>
        <dbReference type="ARBA" id="ARBA00035259"/>
    </source>
</evidence>
<dbReference type="FunFam" id="3.30.230.10:FF:000001">
    <property type="entry name" value="30S ribosomal protein S9"/>
    <property type="match status" value="1"/>
</dbReference>
<dbReference type="InterPro" id="IPR014721">
    <property type="entry name" value="Ribsml_uS5_D2-typ_fold_subgr"/>
</dbReference>
<comment type="caution">
    <text evidence="7">The sequence shown here is derived from an EMBL/GenBank/DDBJ whole genome shotgun (WGS) entry which is preliminary data.</text>
</comment>
<dbReference type="GO" id="GO:0003723">
    <property type="term" value="F:RNA binding"/>
    <property type="evidence" value="ECO:0007669"/>
    <property type="project" value="TreeGrafter"/>
</dbReference>
<dbReference type="InterPro" id="IPR020574">
    <property type="entry name" value="Ribosomal_uS9_CS"/>
</dbReference>
<sequence>MAKKEVKKVENLGHGVGRRKTAVARVYLREGEGKIVINGRDIDTYFGNPMLTYIVKQPLETTETTGKYDLLINVGGGGPSGQAGACRHGIARALCAHDEGFRPALHAAGFMTRDSRMVERKKYGQPGARRKFQFSKR</sequence>
<dbReference type="InterPro" id="IPR020568">
    <property type="entry name" value="Ribosomal_Su5_D2-typ_SF"/>
</dbReference>
<dbReference type="AlphaFoldDB" id="A0A372MJ86"/>
<dbReference type="HAMAP" id="MF_00532_B">
    <property type="entry name" value="Ribosomal_uS9_B"/>
    <property type="match status" value="1"/>
</dbReference>
<dbReference type="GO" id="GO:0022627">
    <property type="term" value="C:cytosolic small ribosomal subunit"/>
    <property type="evidence" value="ECO:0007669"/>
    <property type="project" value="TreeGrafter"/>
</dbReference>
<gene>
    <name evidence="5" type="primary">rpsI</name>
    <name evidence="7" type="ORF">DYP60_02280</name>
</gene>
<dbReference type="GO" id="GO:0006412">
    <property type="term" value="P:translation"/>
    <property type="evidence" value="ECO:0007669"/>
    <property type="project" value="UniProtKB-UniRule"/>
</dbReference>
<evidence type="ECO:0000256" key="5">
    <source>
        <dbReference type="HAMAP-Rule" id="MF_00532"/>
    </source>
</evidence>
<name>A0A372MJ86_9SPIR</name>
<evidence type="ECO:0000256" key="1">
    <source>
        <dbReference type="ARBA" id="ARBA00005251"/>
    </source>
</evidence>
<keyword evidence="2 5" id="KW-0689">Ribosomal protein</keyword>
<dbReference type="InterPro" id="IPR000754">
    <property type="entry name" value="Ribosomal_uS9"/>
</dbReference>
<reference evidence="7 8" key="2">
    <citation type="submission" date="2018-09" db="EMBL/GenBank/DDBJ databases">
        <title>Genome of Sphaerochaeta halotolerans strain 4-11.</title>
        <authorList>
            <person name="Nazina T.N."/>
            <person name="Sokolova D.S."/>
        </authorList>
    </citation>
    <scope>NUCLEOTIDE SEQUENCE [LARGE SCALE GENOMIC DNA]</scope>
    <source>
        <strain evidence="7 8">4-11</strain>
    </source>
</reference>
<dbReference type="NCBIfam" id="NF001099">
    <property type="entry name" value="PRK00132.1"/>
    <property type="match status" value="1"/>
</dbReference>
<evidence type="ECO:0000313" key="8">
    <source>
        <dbReference type="Proteomes" id="UP000264002"/>
    </source>
</evidence>
<keyword evidence="3 5" id="KW-0687">Ribonucleoprotein</keyword>
<dbReference type="InterPro" id="IPR023035">
    <property type="entry name" value="Ribosomal_uS9_bac/plastid"/>
</dbReference>
<proteinExistence type="inferred from homology"/>